<dbReference type="GO" id="GO:0012505">
    <property type="term" value="C:endomembrane system"/>
    <property type="evidence" value="ECO:0007669"/>
    <property type="project" value="UniProtKB-SubCell"/>
</dbReference>
<organism evidence="6">
    <name type="scientific">marine sediment metagenome</name>
    <dbReference type="NCBI Taxonomy" id="412755"/>
    <lineage>
        <taxon>unclassified sequences</taxon>
        <taxon>metagenomes</taxon>
        <taxon>ecological metagenomes</taxon>
    </lineage>
</organism>
<evidence type="ECO:0000256" key="1">
    <source>
        <dbReference type="ARBA" id="ARBA00004127"/>
    </source>
</evidence>
<dbReference type="EMBL" id="BART01002441">
    <property type="protein sequence ID" value="GAG61858.1"/>
    <property type="molecule type" value="Genomic_DNA"/>
</dbReference>
<dbReference type="InterPro" id="IPR004254">
    <property type="entry name" value="AdipoR/HlyIII-related"/>
</dbReference>
<accession>X0ZNA2</accession>
<feature type="transmembrane region" description="Helical" evidence="5">
    <location>
        <begin position="111"/>
        <end position="129"/>
    </location>
</feature>
<dbReference type="GO" id="GO:0016020">
    <property type="term" value="C:membrane"/>
    <property type="evidence" value="ECO:0007669"/>
    <property type="project" value="InterPro"/>
</dbReference>
<dbReference type="InterPro" id="IPR005744">
    <property type="entry name" value="Hy-lIII"/>
</dbReference>
<feature type="transmembrane region" description="Helical" evidence="5">
    <location>
        <begin position="190"/>
        <end position="209"/>
    </location>
</feature>
<sequence length="239" mass="26540">MIIKNFKPFEGQHCETTATGSLLLHQGINLSELQTIGEEIANSITHGIGAGLSIAALVILVVLASKRGDVWRIVSFSIYGATLILLYLSSTLYHSFVNPKIKNIFRVLDHSTIYLLIAGSYTPITLTFMRGAWGWTLFGIVWGIAIGGITVTMFLLDKLKALLVLSYVAMGLVIIIAFKPMIQVVPKGMIIWLFIGGACYILGIIFYLWKRLPYHHPIWHIFVLGGSISHFLGILFYLT</sequence>
<evidence type="ECO:0008006" key="7">
    <source>
        <dbReference type="Google" id="ProtNLM"/>
    </source>
</evidence>
<keyword evidence="3 5" id="KW-1133">Transmembrane helix</keyword>
<evidence type="ECO:0000256" key="4">
    <source>
        <dbReference type="ARBA" id="ARBA00023136"/>
    </source>
</evidence>
<feature type="transmembrane region" description="Helical" evidence="5">
    <location>
        <begin position="70"/>
        <end position="90"/>
    </location>
</feature>
<dbReference type="AlphaFoldDB" id="X0ZNA2"/>
<gene>
    <name evidence="6" type="ORF">S01H4_07459</name>
</gene>
<comment type="subcellular location">
    <subcellularLocation>
        <location evidence="1">Endomembrane system</location>
        <topology evidence="1">Multi-pass membrane protein</topology>
    </subcellularLocation>
</comment>
<feature type="transmembrane region" description="Helical" evidence="5">
    <location>
        <begin position="44"/>
        <end position="64"/>
    </location>
</feature>
<evidence type="ECO:0000313" key="6">
    <source>
        <dbReference type="EMBL" id="GAG61858.1"/>
    </source>
</evidence>
<keyword evidence="2 5" id="KW-0812">Transmembrane</keyword>
<dbReference type="Pfam" id="PF03006">
    <property type="entry name" value="HlyIII"/>
    <property type="match status" value="1"/>
</dbReference>
<dbReference type="GO" id="GO:0140911">
    <property type="term" value="F:pore-forming activity"/>
    <property type="evidence" value="ECO:0007669"/>
    <property type="project" value="InterPro"/>
</dbReference>
<dbReference type="NCBIfam" id="TIGR01065">
    <property type="entry name" value="hlyIII"/>
    <property type="match status" value="1"/>
</dbReference>
<protein>
    <recommendedName>
        <fullName evidence="7">Hemolysin III</fullName>
    </recommendedName>
</protein>
<comment type="caution">
    <text evidence="6">The sequence shown here is derived from an EMBL/GenBank/DDBJ whole genome shotgun (WGS) entry which is preliminary data.</text>
</comment>
<name>X0ZNA2_9ZZZZ</name>
<feature type="transmembrane region" description="Helical" evidence="5">
    <location>
        <begin position="135"/>
        <end position="156"/>
    </location>
</feature>
<keyword evidence="4 5" id="KW-0472">Membrane</keyword>
<dbReference type="PANTHER" id="PTHR20855">
    <property type="entry name" value="ADIPOR/PROGESTIN RECEPTOR-RELATED"/>
    <property type="match status" value="1"/>
</dbReference>
<proteinExistence type="predicted"/>
<reference evidence="6" key="1">
    <citation type="journal article" date="2014" name="Front. Microbiol.">
        <title>High frequency of phylogenetically diverse reductive dehalogenase-homologous genes in deep subseafloor sedimentary metagenomes.</title>
        <authorList>
            <person name="Kawai M."/>
            <person name="Futagami T."/>
            <person name="Toyoda A."/>
            <person name="Takaki Y."/>
            <person name="Nishi S."/>
            <person name="Hori S."/>
            <person name="Arai W."/>
            <person name="Tsubouchi T."/>
            <person name="Morono Y."/>
            <person name="Uchiyama I."/>
            <person name="Ito T."/>
            <person name="Fujiyama A."/>
            <person name="Inagaki F."/>
            <person name="Takami H."/>
        </authorList>
    </citation>
    <scope>NUCLEOTIDE SEQUENCE</scope>
    <source>
        <strain evidence="6">Expedition CK06-06</strain>
    </source>
</reference>
<feature type="transmembrane region" description="Helical" evidence="5">
    <location>
        <begin position="221"/>
        <end position="238"/>
    </location>
</feature>
<dbReference type="PANTHER" id="PTHR20855:SF129">
    <property type="entry name" value="HEMOLYSIN-3 HOMOLOG"/>
    <property type="match status" value="1"/>
</dbReference>
<evidence type="ECO:0000256" key="5">
    <source>
        <dbReference type="SAM" id="Phobius"/>
    </source>
</evidence>
<feature type="transmembrane region" description="Helical" evidence="5">
    <location>
        <begin position="161"/>
        <end position="178"/>
    </location>
</feature>
<evidence type="ECO:0000256" key="3">
    <source>
        <dbReference type="ARBA" id="ARBA00022989"/>
    </source>
</evidence>
<evidence type="ECO:0000256" key="2">
    <source>
        <dbReference type="ARBA" id="ARBA00022692"/>
    </source>
</evidence>